<proteinExistence type="predicted"/>
<comment type="caution">
    <text evidence="1">The sequence shown here is derived from an EMBL/GenBank/DDBJ whole genome shotgun (WGS) entry which is preliminary data.</text>
</comment>
<evidence type="ECO:0000313" key="1">
    <source>
        <dbReference type="EMBL" id="KAG1764391.1"/>
    </source>
</evidence>
<organism evidence="1 2">
    <name type="scientific">Suillus placidus</name>
    <dbReference type="NCBI Taxonomy" id="48579"/>
    <lineage>
        <taxon>Eukaryota</taxon>
        <taxon>Fungi</taxon>
        <taxon>Dikarya</taxon>
        <taxon>Basidiomycota</taxon>
        <taxon>Agaricomycotina</taxon>
        <taxon>Agaricomycetes</taxon>
        <taxon>Agaricomycetidae</taxon>
        <taxon>Boletales</taxon>
        <taxon>Suillineae</taxon>
        <taxon>Suillaceae</taxon>
        <taxon>Suillus</taxon>
    </lineage>
</organism>
<dbReference type="Proteomes" id="UP000714275">
    <property type="component" value="Unassembled WGS sequence"/>
</dbReference>
<reference evidence="1" key="1">
    <citation type="journal article" date="2020" name="New Phytol.">
        <title>Comparative genomics reveals dynamic genome evolution in host specialist ectomycorrhizal fungi.</title>
        <authorList>
            <person name="Lofgren L.A."/>
            <person name="Nguyen N.H."/>
            <person name="Vilgalys R."/>
            <person name="Ruytinx J."/>
            <person name="Liao H.L."/>
            <person name="Branco S."/>
            <person name="Kuo A."/>
            <person name="LaButti K."/>
            <person name="Lipzen A."/>
            <person name="Andreopoulos W."/>
            <person name="Pangilinan J."/>
            <person name="Riley R."/>
            <person name="Hundley H."/>
            <person name="Na H."/>
            <person name="Barry K."/>
            <person name="Grigoriev I.V."/>
            <person name="Stajich J.E."/>
            <person name="Kennedy P.G."/>
        </authorList>
    </citation>
    <scope>NUCLEOTIDE SEQUENCE</scope>
    <source>
        <strain evidence="1">DOB743</strain>
    </source>
</reference>
<dbReference type="AlphaFoldDB" id="A0A9P7CW22"/>
<keyword evidence="2" id="KW-1185">Reference proteome</keyword>
<dbReference type="EMBL" id="JABBWD010000126">
    <property type="protein sequence ID" value="KAG1764391.1"/>
    <property type="molecule type" value="Genomic_DNA"/>
</dbReference>
<protein>
    <submittedName>
        <fullName evidence="1">Uncharacterized protein</fullName>
    </submittedName>
</protein>
<dbReference type="Pfam" id="PF18759">
    <property type="entry name" value="Plavaka"/>
    <property type="match status" value="1"/>
</dbReference>
<gene>
    <name evidence="1" type="ORF">EV702DRAFT_982052</name>
</gene>
<name>A0A9P7CW22_9AGAM</name>
<dbReference type="InterPro" id="IPR041078">
    <property type="entry name" value="Plavaka"/>
</dbReference>
<sequence length="195" mass="22041">MAQVLEPLVSAGENGVEVTCPDHQVRRMHPIVAAYVADFPEQCLVACCMENRCPKCTVKHDSCGDMRVSAPRKRETTMENLRLHSQGEMSSDHFESELGLRAIYSPFWTALPHNDIFLCMTPDILHQLHKGVFKDHLVSWCTKIIGEDELDAHHQNYTTQTWLYMAMSELPYLSYVSGARSQCRAMLGNSILALS</sequence>
<accession>A0A9P7CW22</accession>
<evidence type="ECO:0000313" key="2">
    <source>
        <dbReference type="Proteomes" id="UP000714275"/>
    </source>
</evidence>
<dbReference type="OrthoDB" id="2418900at2759"/>